<feature type="binding site" evidence="6">
    <location>
        <position position="171"/>
    </location>
    <ligand>
        <name>orotate</name>
        <dbReference type="ChEBI" id="CHEBI:30839"/>
    </ligand>
</feature>
<comment type="caution">
    <text evidence="6">Lacks conserved residue(s) required for the propagation of feature annotation.</text>
</comment>
<name>A0ABU5TTP3_9CYAN</name>
<protein>
    <recommendedName>
        <fullName evidence="2 6">Orotate phosphoribosyltransferase</fullName>
        <shortName evidence="6">OPRT</shortName>
        <shortName evidence="6">OPRTase</shortName>
        <ecNumber evidence="2 6">2.4.2.10</ecNumber>
    </recommendedName>
</protein>
<dbReference type="PANTHER" id="PTHR19278:SF9">
    <property type="entry name" value="URIDINE 5'-MONOPHOSPHATE SYNTHASE"/>
    <property type="match status" value="1"/>
</dbReference>
<keyword evidence="6" id="KW-0460">Magnesium</keyword>
<dbReference type="InterPro" id="IPR000836">
    <property type="entry name" value="PRTase_dom"/>
</dbReference>
<comment type="cofactor">
    <cofactor evidence="6">
        <name>Mg(2+)</name>
        <dbReference type="ChEBI" id="CHEBI:18420"/>
    </cofactor>
</comment>
<organism evidence="7 8">
    <name type="scientific">Limnoraphis robusta CCNP1315</name>
    <dbReference type="NCBI Taxonomy" id="3110306"/>
    <lineage>
        <taxon>Bacteria</taxon>
        <taxon>Bacillati</taxon>
        <taxon>Cyanobacteriota</taxon>
        <taxon>Cyanophyceae</taxon>
        <taxon>Oscillatoriophycideae</taxon>
        <taxon>Oscillatoriales</taxon>
        <taxon>Sirenicapillariaceae</taxon>
        <taxon>Limnoraphis</taxon>
    </lineage>
</organism>
<feature type="binding site" description="in other chain" evidence="6">
    <location>
        <begin position="139"/>
        <end position="147"/>
    </location>
    <ligand>
        <name>5-phospho-alpha-D-ribose 1-diphosphate</name>
        <dbReference type="ChEBI" id="CHEBI:58017"/>
        <note>ligand shared between dimeric partners</note>
    </ligand>
</feature>
<dbReference type="EMBL" id="JAYGHT010000008">
    <property type="protein sequence ID" value="MEA5518264.1"/>
    <property type="molecule type" value="Genomic_DNA"/>
</dbReference>
<dbReference type="HAMAP" id="MF_01208">
    <property type="entry name" value="PyrE"/>
    <property type="match status" value="1"/>
</dbReference>
<comment type="subunit">
    <text evidence="6">Homodimer.</text>
</comment>
<keyword evidence="4 6" id="KW-0808">Transferase</keyword>
<dbReference type="EC" id="2.4.2.10" evidence="2 6"/>
<dbReference type="SUPFAM" id="SSF53271">
    <property type="entry name" value="PRTase-like"/>
    <property type="match status" value="1"/>
</dbReference>
<dbReference type="NCBIfam" id="TIGR00336">
    <property type="entry name" value="pyrE"/>
    <property type="match status" value="1"/>
</dbReference>
<comment type="pathway">
    <text evidence="1 6">Pyrimidine metabolism; UMP biosynthesis via de novo pathway; UMP from orotate: step 1/2.</text>
</comment>
<sequence length="207" mass="22319">MDQSLLQIQSDDLITASLDTVRNWLLDLFCQLAYQEGDFVLSSGQQSSYYINGKQVTLHPHGALAIGRLLCAMLPSDTDAVAGLTLGADPIVSAVSVVSAYENKPVYGLIIRKEAKGYGTMAYIEGPQLPSGANVVVLEDVVTTGQSALKAVTRLQDAGYHVEQIISLVDRQQGGAELYAEKGLTFEALFTIEDLKTRTSQLKTGNH</sequence>
<feature type="binding site" evidence="6">
    <location>
        <position position="143"/>
    </location>
    <ligand>
        <name>orotate</name>
        <dbReference type="ChEBI" id="CHEBI:30839"/>
    </ligand>
</feature>
<comment type="caution">
    <text evidence="7">The sequence shown here is derived from an EMBL/GenBank/DDBJ whole genome shotgun (WGS) entry which is preliminary data.</text>
</comment>
<keyword evidence="3 6" id="KW-0328">Glycosyltransferase</keyword>
<reference evidence="7 8" key="1">
    <citation type="submission" date="2023-12" db="EMBL/GenBank/DDBJ databases">
        <title>Baltic Sea Cyanobacteria.</title>
        <authorList>
            <person name="Delbaje E."/>
            <person name="Fewer D.P."/>
            <person name="Shishido T.K."/>
        </authorList>
    </citation>
    <scope>NUCLEOTIDE SEQUENCE [LARGE SCALE GENOMIC DNA]</scope>
    <source>
        <strain evidence="7 8">CCNP 1315</strain>
    </source>
</reference>
<dbReference type="RefSeq" id="WP_323273725.1">
    <property type="nucleotide sequence ID" value="NZ_JAYGHT010000008.1"/>
</dbReference>
<feature type="binding site" evidence="6">
    <location>
        <position position="112"/>
    </location>
    <ligand>
        <name>5-phospho-alpha-D-ribose 1-diphosphate</name>
        <dbReference type="ChEBI" id="CHEBI:58017"/>
        <note>ligand shared between dimeric partners</note>
    </ligand>
</feature>
<evidence type="ECO:0000256" key="6">
    <source>
        <dbReference type="HAMAP-Rule" id="MF_01208"/>
    </source>
</evidence>
<proteinExistence type="inferred from homology"/>
<keyword evidence="5 6" id="KW-0665">Pyrimidine biosynthesis</keyword>
<accession>A0ABU5TTP3</accession>
<dbReference type="Gene3D" id="3.40.50.2020">
    <property type="match status" value="1"/>
</dbReference>
<evidence type="ECO:0000256" key="2">
    <source>
        <dbReference type="ARBA" id="ARBA00011971"/>
    </source>
</evidence>
<evidence type="ECO:0000256" key="4">
    <source>
        <dbReference type="ARBA" id="ARBA00022679"/>
    </source>
</evidence>
<dbReference type="GO" id="GO:0004588">
    <property type="term" value="F:orotate phosphoribosyltransferase activity"/>
    <property type="evidence" value="ECO:0007669"/>
    <property type="project" value="UniProtKB-EC"/>
</dbReference>
<evidence type="ECO:0000256" key="5">
    <source>
        <dbReference type="ARBA" id="ARBA00022975"/>
    </source>
</evidence>
<comment type="function">
    <text evidence="6">Catalyzes the transfer of a ribosyl phosphate group from 5-phosphoribose 1-diphosphate to orotate, leading to the formation of orotidine monophosphate (OMP).</text>
</comment>
<dbReference type="CDD" id="cd06223">
    <property type="entry name" value="PRTases_typeI"/>
    <property type="match status" value="1"/>
</dbReference>
<comment type="similarity">
    <text evidence="6">Belongs to the purine/pyrimidine phosphoribosyltransferase family. PyrE subfamily.</text>
</comment>
<dbReference type="InterPro" id="IPR004467">
    <property type="entry name" value="Or_phspho_trans_dom"/>
</dbReference>
<feature type="binding site" evidence="6">
    <location>
        <position position="116"/>
    </location>
    <ligand>
        <name>5-phospho-alpha-D-ribose 1-diphosphate</name>
        <dbReference type="ChEBI" id="CHEBI:58017"/>
        <note>ligand shared between dimeric partners</note>
    </ligand>
</feature>
<feature type="binding site" description="in other chain" evidence="6">
    <location>
        <position position="113"/>
    </location>
    <ligand>
        <name>5-phospho-alpha-D-ribose 1-diphosphate</name>
        <dbReference type="ChEBI" id="CHEBI:58017"/>
        <note>ligand shared between dimeric partners</note>
    </ligand>
</feature>
<gene>
    <name evidence="6 7" type="primary">pyrE</name>
    <name evidence="7" type="ORF">VB854_04805</name>
</gene>
<dbReference type="InterPro" id="IPR029057">
    <property type="entry name" value="PRTase-like"/>
</dbReference>
<evidence type="ECO:0000256" key="1">
    <source>
        <dbReference type="ARBA" id="ARBA00004889"/>
    </source>
</evidence>
<evidence type="ECO:0000313" key="8">
    <source>
        <dbReference type="Proteomes" id="UP001301728"/>
    </source>
</evidence>
<keyword evidence="8" id="KW-1185">Reference proteome</keyword>
<dbReference type="Proteomes" id="UP001301728">
    <property type="component" value="Unassembled WGS sequence"/>
</dbReference>
<evidence type="ECO:0000313" key="7">
    <source>
        <dbReference type="EMBL" id="MEA5518264.1"/>
    </source>
</evidence>
<evidence type="ECO:0000256" key="3">
    <source>
        <dbReference type="ARBA" id="ARBA00022676"/>
    </source>
</evidence>
<dbReference type="PANTHER" id="PTHR19278">
    <property type="entry name" value="OROTATE PHOSPHORIBOSYLTRANSFERASE"/>
    <property type="match status" value="1"/>
</dbReference>
<dbReference type="InterPro" id="IPR023031">
    <property type="entry name" value="OPRT"/>
</dbReference>
<comment type="catalytic activity">
    <reaction evidence="6">
        <text>orotidine 5'-phosphate + diphosphate = orotate + 5-phospho-alpha-D-ribose 1-diphosphate</text>
        <dbReference type="Rhea" id="RHEA:10380"/>
        <dbReference type="ChEBI" id="CHEBI:30839"/>
        <dbReference type="ChEBI" id="CHEBI:33019"/>
        <dbReference type="ChEBI" id="CHEBI:57538"/>
        <dbReference type="ChEBI" id="CHEBI:58017"/>
        <dbReference type="EC" id="2.4.2.10"/>
    </reaction>
</comment>